<comment type="caution">
    <text evidence="1">The sequence shown here is derived from an EMBL/GenBank/DDBJ whole genome shotgun (WGS) entry which is preliminary data.</text>
</comment>
<reference evidence="1 2" key="1">
    <citation type="submission" date="2019-07" db="EMBL/GenBank/DDBJ databases">
        <title>Rapid identification of Enteric Bacteria from Whole Genome Sequences (WGS) using Average Nucleotide Identity (ANI).</title>
        <authorList>
            <person name="Lane C."/>
        </authorList>
    </citation>
    <scope>NUCLEOTIDE SEQUENCE [LARGE SCALE GENOMIC DNA]</scope>
    <source>
        <strain evidence="1 2">D2411</strain>
    </source>
</reference>
<proteinExistence type="predicted"/>
<name>A0A562X818_CAMHY</name>
<dbReference type="Proteomes" id="UP000321812">
    <property type="component" value="Unassembled WGS sequence"/>
</dbReference>
<dbReference type="EMBL" id="VOAP01000029">
    <property type="protein sequence ID" value="TWO18241.1"/>
    <property type="molecule type" value="Genomic_DNA"/>
</dbReference>
<sequence>MKEEKIMYIPASKCKQINNFDSKDVALLSQIGINLDSLIAQKSGVGMDALTATFTTPNVGASIQFLQNWLPGIVSSITAARKIDELVGITNAGAWEDEEIVQVVLEKTGYAQPYGDYTDTPLSNYNTNFEKRTVVRYEEGLSVNKLEEMQQAKFGVDMADWKRKSVIDNLEISRNSVGFVGFNNGNNKTYGLLNDPNLPAYVNVVQGASAKTEWASKTALEIQQDIVTAMTALQTQSGSNFDPNNDPCVLGIADSCIGFLDKTTQWNMQTVRQFILNNYKGVRIVAVPEMNKANGSANVFYLFAEGLKGDSTDNGRTFDQIVPTKLLSLGNEVMLKGFTEGYSNATAGVFCKRPYLVKRYSGI</sequence>
<dbReference type="AlphaFoldDB" id="A0A562X818"/>
<gene>
    <name evidence="1" type="ORF">YZ82_08140</name>
</gene>
<evidence type="ECO:0000313" key="2">
    <source>
        <dbReference type="Proteomes" id="UP000321812"/>
    </source>
</evidence>
<accession>A0A562X818</accession>
<dbReference type="Pfam" id="PF09950">
    <property type="entry name" value="Major_capside"/>
    <property type="match status" value="1"/>
</dbReference>
<organism evidence="1 2">
    <name type="scientific">Campylobacter hyointestinalis</name>
    <dbReference type="NCBI Taxonomy" id="198"/>
    <lineage>
        <taxon>Bacteria</taxon>
        <taxon>Pseudomonadati</taxon>
        <taxon>Campylobacterota</taxon>
        <taxon>Epsilonproteobacteria</taxon>
        <taxon>Campylobacterales</taxon>
        <taxon>Campylobacteraceae</taxon>
        <taxon>Campylobacter</taxon>
    </lineage>
</organism>
<dbReference type="InterPro" id="IPR020049">
    <property type="entry name" value="Major_capsid-like"/>
</dbReference>
<protein>
    <submittedName>
        <fullName evidence="1">DUF2184 domain-containing protein</fullName>
    </submittedName>
</protein>
<evidence type="ECO:0000313" key="1">
    <source>
        <dbReference type="EMBL" id="TWO18241.1"/>
    </source>
</evidence>